<dbReference type="PANTHER" id="PTHR34924">
    <property type="entry name" value="UPF0573 PROTEIN C2ORF70"/>
    <property type="match status" value="1"/>
</dbReference>
<reference evidence="9" key="1">
    <citation type="submission" date="2023-11" db="UniProtKB">
        <authorList>
            <consortium name="WormBaseParasite"/>
        </authorList>
    </citation>
    <scope>IDENTIFICATION</scope>
</reference>
<keyword evidence="3" id="KW-0206">Cytoskeleton</keyword>
<evidence type="ECO:0000313" key="8">
    <source>
        <dbReference type="Proteomes" id="UP000050790"/>
    </source>
</evidence>
<evidence type="ECO:0000256" key="5">
    <source>
        <dbReference type="ARBA" id="ARBA00035661"/>
    </source>
</evidence>
<evidence type="ECO:0000256" key="6">
    <source>
        <dbReference type="ARBA" id="ARBA00041160"/>
    </source>
</evidence>
<protein>
    <recommendedName>
        <fullName evidence="6">Ciliary microtubule inner protein 2C</fullName>
    </recommendedName>
</protein>
<evidence type="ECO:0000256" key="1">
    <source>
        <dbReference type="ARBA" id="ARBA00004430"/>
    </source>
</evidence>
<sequence>MISQKSTNNLEVSQLKDFIQSKFDHQLDCLKLRNTGNMAHTNFGLLPENMKTTHNATYILPKLMPTYRGHCPCVKFDYGQTYGTYTCKQFQDYRSTVLQSSMTPYKDSGNFPTIYSHNPKFLWNKRVKSHERYSDRFCYQLYNKDNYRSNELRNFEMAIQKHREYYLDKTGTKKPVPAFLIPLSDAQFIKDKYSA</sequence>
<dbReference type="GO" id="GO:0005930">
    <property type="term" value="C:axoneme"/>
    <property type="evidence" value="ECO:0007669"/>
    <property type="project" value="UniProtKB-SubCell"/>
</dbReference>
<evidence type="ECO:0000256" key="4">
    <source>
        <dbReference type="ARBA" id="ARBA00023273"/>
    </source>
</evidence>
<keyword evidence="2" id="KW-0963">Cytoplasm</keyword>
<dbReference type="WBParaSite" id="SMRG1_82630.1">
    <property type="protein sequence ID" value="SMRG1_82630.1"/>
    <property type="gene ID" value="SMRG1_82630"/>
</dbReference>
<evidence type="ECO:0000256" key="3">
    <source>
        <dbReference type="ARBA" id="ARBA00023212"/>
    </source>
</evidence>
<comment type="subcellular location">
    <subcellularLocation>
        <location evidence="1">Cytoplasm</location>
        <location evidence="1">Cytoskeleton</location>
        <location evidence="1">Cilium axoneme</location>
    </subcellularLocation>
</comment>
<evidence type="ECO:0000313" key="9">
    <source>
        <dbReference type="WBParaSite" id="SMRG1_82630.1"/>
    </source>
</evidence>
<dbReference type="InterPro" id="IPR018902">
    <property type="entry name" value="CMI2A-C-like_dom"/>
</dbReference>
<dbReference type="GO" id="GO:0015630">
    <property type="term" value="C:microtubule cytoskeleton"/>
    <property type="evidence" value="ECO:0007669"/>
    <property type="project" value="UniProtKB-ARBA"/>
</dbReference>
<accession>A0AA85AGD2</accession>
<dbReference type="PANTHER" id="PTHR34924:SF1">
    <property type="entry name" value="PROTEIN FAM166C"/>
    <property type="match status" value="1"/>
</dbReference>
<evidence type="ECO:0000259" key="7">
    <source>
        <dbReference type="Pfam" id="PF10629"/>
    </source>
</evidence>
<dbReference type="Proteomes" id="UP000050790">
    <property type="component" value="Unassembled WGS sequence"/>
</dbReference>
<dbReference type="InterPro" id="IPR052329">
    <property type="entry name" value="CIMIP2C"/>
</dbReference>
<evidence type="ECO:0000256" key="2">
    <source>
        <dbReference type="ARBA" id="ARBA00022490"/>
    </source>
</evidence>
<dbReference type="AlphaFoldDB" id="A0AA85AGD2"/>
<organism evidence="8 9">
    <name type="scientific">Schistosoma margrebowiei</name>
    <dbReference type="NCBI Taxonomy" id="48269"/>
    <lineage>
        <taxon>Eukaryota</taxon>
        <taxon>Metazoa</taxon>
        <taxon>Spiralia</taxon>
        <taxon>Lophotrochozoa</taxon>
        <taxon>Platyhelminthes</taxon>
        <taxon>Trematoda</taxon>
        <taxon>Digenea</taxon>
        <taxon>Strigeidida</taxon>
        <taxon>Schistosomatoidea</taxon>
        <taxon>Schistosomatidae</taxon>
        <taxon>Schistosoma</taxon>
    </lineage>
</organism>
<comment type="similarity">
    <text evidence="5">Belongs to the CIMIP2 family.</text>
</comment>
<feature type="domain" description="Ciliary microtubule inner protein 2A-C-like" evidence="7">
    <location>
        <begin position="61"/>
        <end position="124"/>
    </location>
</feature>
<proteinExistence type="inferred from homology"/>
<name>A0AA85AGD2_9TREM</name>
<dbReference type="Pfam" id="PF10629">
    <property type="entry name" value="CMI2B-like"/>
    <property type="match status" value="1"/>
</dbReference>
<keyword evidence="4" id="KW-0966">Cell projection</keyword>